<protein>
    <submittedName>
        <fullName evidence="5">Nuclear apoptosis-inducing factor 1-like isoform X1</fullName>
    </submittedName>
</protein>
<evidence type="ECO:0000256" key="1">
    <source>
        <dbReference type="SAM" id="Coils"/>
    </source>
</evidence>
<evidence type="ECO:0000259" key="3">
    <source>
        <dbReference type="Pfam" id="PF13873"/>
    </source>
</evidence>
<keyword evidence="1" id="KW-0175">Coiled coil</keyword>
<name>A0A8B8CZN1_CRAVI</name>
<evidence type="ECO:0000313" key="4">
    <source>
        <dbReference type="Proteomes" id="UP000694844"/>
    </source>
</evidence>
<dbReference type="OrthoDB" id="3066195at2759"/>
<evidence type="ECO:0000313" key="5">
    <source>
        <dbReference type="RefSeq" id="XP_022319966.1"/>
    </source>
</evidence>
<dbReference type="KEGG" id="cvn:111122449"/>
<dbReference type="RefSeq" id="XP_022319966.1">
    <property type="nucleotide sequence ID" value="XM_022464258.1"/>
</dbReference>
<feature type="compositionally biased region" description="Polar residues" evidence="2">
    <location>
        <begin position="186"/>
        <end position="209"/>
    </location>
</feature>
<feature type="coiled-coil region" evidence="1">
    <location>
        <begin position="219"/>
        <end position="253"/>
    </location>
</feature>
<dbReference type="GO" id="GO:0005634">
    <property type="term" value="C:nucleus"/>
    <property type="evidence" value="ECO:0007669"/>
    <property type="project" value="TreeGrafter"/>
</dbReference>
<dbReference type="AlphaFoldDB" id="A0A8B8CZN1"/>
<dbReference type="PANTHER" id="PTHR23098">
    <property type="entry name" value="AGAP001331-PA-RELATED"/>
    <property type="match status" value="1"/>
</dbReference>
<evidence type="ECO:0000256" key="2">
    <source>
        <dbReference type="SAM" id="MobiDB-lite"/>
    </source>
</evidence>
<organism evidence="4 5">
    <name type="scientific">Crassostrea virginica</name>
    <name type="common">Eastern oyster</name>
    <dbReference type="NCBI Taxonomy" id="6565"/>
    <lineage>
        <taxon>Eukaryota</taxon>
        <taxon>Metazoa</taxon>
        <taxon>Spiralia</taxon>
        <taxon>Lophotrochozoa</taxon>
        <taxon>Mollusca</taxon>
        <taxon>Bivalvia</taxon>
        <taxon>Autobranchia</taxon>
        <taxon>Pteriomorphia</taxon>
        <taxon>Ostreida</taxon>
        <taxon>Ostreoidea</taxon>
        <taxon>Ostreidae</taxon>
        <taxon>Crassostrea</taxon>
    </lineage>
</organism>
<feature type="region of interest" description="Disordered" evidence="2">
    <location>
        <begin position="159"/>
        <end position="212"/>
    </location>
</feature>
<gene>
    <name evidence="5" type="primary">LOC111122449</name>
</gene>
<feature type="compositionally biased region" description="Low complexity" evidence="2">
    <location>
        <begin position="168"/>
        <end position="180"/>
    </location>
</feature>
<proteinExistence type="predicted"/>
<dbReference type="Proteomes" id="UP000694844">
    <property type="component" value="Chromosome 1"/>
</dbReference>
<reference evidence="5" key="2">
    <citation type="submission" date="2025-08" db="UniProtKB">
        <authorList>
            <consortium name="RefSeq"/>
        </authorList>
    </citation>
    <scope>IDENTIFICATION</scope>
    <source>
        <tissue evidence="5">Whole sample</tissue>
    </source>
</reference>
<dbReference type="InterPro" id="IPR028002">
    <property type="entry name" value="Myb_DNA-bind_5"/>
</dbReference>
<dbReference type="GeneID" id="111122449"/>
<keyword evidence="4" id="KW-1185">Reference proteome</keyword>
<accession>A0A8B8CZN1</accession>
<dbReference type="Pfam" id="PF13873">
    <property type="entry name" value="Myb_DNA-bind_5"/>
    <property type="match status" value="1"/>
</dbReference>
<sequence>MFRKFMKMADGERPKKERKMNFTAREVEILVEEVEKNKTVLFAPHKDVNTNNKKNQCWNEIRCLINSIGIQERTSAEIVKKWRDISSQAKKKEAQFRREQVKTGGGPPPLPVNTNDIDQKIVAIIGKTAVEGIEGGLDTDDTNEVDLFKVEEVWLSGSPSMTSKSEQAAVPVHVPSSSPCPALPVTPSSTARQSPDTSNSKQLQATKTRNALKRKRTAEDVYELQCQVLEQELEKNKIEMEKSRLQINLLEKLRERVASGGRSDACLIELFSSLS</sequence>
<dbReference type="PANTHER" id="PTHR23098:SF16">
    <property type="entry name" value="REGULATORY PROTEIN ZESTE"/>
    <property type="match status" value="1"/>
</dbReference>
<feature type="domain" description="Myb/SANT-like DNA-binding" evidence="3">
    <location>
        <begin position="18"/>
        <end position="94"/>
    </location>
</feature>
<reference evidence="4" key="1">
    <citation type="submission" date="2024-06" db="UniProtKB">
        <authorList>
            <consortium name="RefSeq"/>
        </authorList>
    </citation>
    <scope>NUCLEOTIDE SEQUENCE [LARGE SCALE GENOMIC DNA]</scope>
</reference>